<dbReference type="Proteomes" id="UP000076858">
    <property type="component" value="Unassembled WGS sequence"/>
</dbReference>
<evidence type="ECO:0000313" key="1">
    <source>
        <dbReference type="EMBL" id="KZR97193.1"/>
    </source>
</evidence>
<feature type="non-terminal residue" evidence="1">
    <location>
        <position position="1"/>
    </location>
</feature>
<comment type="caution">
    <text evidence="1">The sequence shown here is derived from an EMBL/GenBank/DDBJ whole genome shotgun (WGS) entry which is preliminary data.</text>
</comment>
<keyword evidence="2" id="KW-1185">Reference proteome</keyword>
<dbReference type="EMBL" id="LRGB01022339">
    <property type="protein sequence ID" value="KZR97193.1"/>
    <property type="molecule type" value="Genomic_DNA"/>
</dbReference>
<name>A0A164EVY3_9CRUS</name>
<reference evidence="1 2" key="1">
    <citation type="submission" date="2016-03" db="EMBL/GenBank/DDBJ databases">
        <title>EvidentialGene: Evidence-directed Construction of Genes on Genomes.</title>
        <authorList>
            <person name="Gilbert D.G."/>
            <person name="Choi J.-H."/>
            <person name="Mockaitis K."/>
            <person name="Colbourne J."/>
            <person name="Pfrender M."/>
        </authorList>
    </citation>
    <scope>NUCLEOTIDE SEQUENCE [LARGE SCALE GENOMIC DNA]</scope>
    <source>
        <strain evidence="1 2">Xinb3</strain>
        <tissue evidence="1">Complete organism</tissue>
    </source>
</reference>
<accession>A0A164EVY3</accession>
<proteinExistence type="predicted"/>
<dbReference type="AlphaFoldDB" id="A0A164EVY3"/>
<sequence>RRHCSFATSGDHHNSQQHITAPEYRRVLFCTIDILLPWSLYGKTTLTGHS</sequence>
<evidence type="ECO:0000313" key="2">
    <source>
        <dbReference type="Proteomes" id="UP000076858"/>
    </source>
</evidence>
<organism evidence="1 2">
    <name type="scientific">Daphnia magna</name>
    <dbReference type="NCBI Taxonomy" id="35525"/>
    <lineage>
        <taxon>Eukaryota</taxon>
        <taxon>Metazoa</taxon>
        <taxon>Ecdysozoa</taxon>
        <taxon>Arthropoda</taxon>
        <taxon>Crustacea</taxon>
        <taxon>Branchiopoda</taxon>
        <taxon>Diplostraca</taxon>
        <taxon>Cladocera</taxon>
        <taxon>Anomopoda</taxon>
        <taxon>Daphniidae</taxon>
        <taxon>Daphnia</taxon>
    </lineage>
</organism>
<protein>
    <submittedName>
        <fullName evidence="1">Uncharacterized protein</fullName>
    </submittedName>
</protein>
<gene>
    <name evidence="1" type="ORF">APZ42_008074</name>
</gene>